<dbReference type="RefSeq" id="WP_091087086.1">
    <property type="nucleotide sequence ID" value="NZ_FNRD01000004.1"/>
</dbReference>
<dbReference type="InterPro" id="IPR001789">
    <property type="entry name" value="Sig_transdc_resp-reg_receiver"/>
</dbReference>
<dbReference type="Proteomes" id="UP000198951">
    <property type="component" value="Unassembled WGS sequence"/>
</dbReference>
<dbReference type="GO" id="GO:0000156">
    <property type="term" value="F:phosphorelay response regulator activity"/>
    <property type="evidence" value="ECO:0007669"/>
    <property type="project" value="TreeGrafter"/>
</dbReference>
<dbReference type="InterPro" id="IPR011006">
    <property type="entry name" value="CheY-like_superfamily"/>
</dbReference>
<sequence>MKILVVEDEIEMQKSITQYLELEKNIVEVANDFNSAYEKIQVYEYDCVLLDITLPNGSGLDLIKTIKKSRPKTGIIIISAKNSFDDKIDGLNLGADDYLPKPFHLPELNARIKALIRRNNFDGVDVIVINEITLYPDERKVLINNNPINLTSKEFDLLVYFIANKNRVIQKNALVEHLWGDSADQFDNFDFIYNHVKNLRKKLLAAHCNDYIQSIYGIGYTFKTEL</sequence>
<evidence type="ECO:0000313" key="10">
    <source>
        <dbReference type="EMBL" id="SEA41203.1"/>
    </source>
</evidence>
<evidence type="ECO:0000256" key="3">
    <source>
        <dbReference type="ARBA" id="ARBA00023015"/>
    </source>
</evidence>
<dbReference type="CDD" id="cd00383">
    <property type="entry name" value="trans_reg_C"/>
    <property type="match status" value="1"/>
</dbReference>
<evidence type="ECO:0000256" key="1">
    <source>
        <dbReference type="ARBA" id="ARBA00022553"/>
    </source>
</evidence>
<organism evidence="10 11">
    <name type="scientific">Flavobacterium gillisiae</name>
    <dbReference type="NCBI Taxonomy" id="150146"/>
    <lineage>
        <taxon>Bacteria</taxon>
        <taxon>Pseudomonadati</taxon>
        <taxon>Bacteroidota</taxon>
        <taxon>Flavobacteriia</taxon>
        <taxon>Flavobacteriales</taxon>
        <taxon>Flavobacteriaceae</taxon>
        <taxon>Flavobacterium</taxon>
    </lineage>
</organism>
<feature type="domain" description="OmpR/PhoB-type" evidence="9">
    <location>
        <begin position="124"/>
        <end position="224"/>
    </location>
</feature>
<gene>
    <name evidence="10" type="ORF">SAMN05443667_104112</name>
</gene>
<accession>A0A1H4AZ64</accession>
<evidence type="ECO:0000256" key="7">
    <source>
        <dbReference type="PROSITE-ProRule" id="PRU01091"/>
    </source>
</evidence>
<dbReference type="Gene3D" id="6.10.250.690">
    <property type="match status" value="1"/>
</dbReference>
<dbReference type="GO" id="GO:0006355">
    <property type="term" value="P:regulation of DNA-templated transcription"/>
    <property type="evidence" value="ECO:0007669"/>
    <property type="project" value="InterPro"/>
</dbReference>
<evidence type="ECO:0000259" key="8">
    <source>
        <dbReference type="PROSITE" id="PS50110"/>
    </source>
</evidence>
<dbReference type="Pfam" id="PF00072">
    <property type="entry name" value="Response_reg"/>
    <property type="match status" value="1"/>
</dbReference>
<evidence type="ECO:0000256" key="5">
    <source>
        <dbReference type="ARBA" id="ARBA00023163"/>
    </source>
</evidence>
<name>A0A1H4AZ64_9FLAO</name>
<dbReference type="Pfam" id="PF00486">
    <property type="entry name" value="Trans_reg_C"/>
    <property type="match status" value="1"/>
</dbReference>
<dbReference type="InterPro" id="IPR036388">
    <property type="entry name" value="WH-like_DNA-bd_sf"/>
</dbReference>
<dbReference type="GO" id="GO:0032993">
    <property type="term" value="C:protein-DNA complex"/>
    <property type="evidence" value="ECO:0007669"/>
    <property type="project" value="TreeGrafter"/>
</dbReference>
<dbReference type="SMART" id="SM00448">
    <property type="entry name" value="REC"/>
    <property type="match status" value="1"/>
</dbReference>
<dbReference type="GO" id="GO:0005829">
    <property type="term" value="C:cytosol"/>
    <property type="evidence" value="ECO:0007669"/>
    <property type="project" value="TreeGrafter"/>
</dbReference>
<dbReference type="InterPro" id="IPR001867">
    <property type="entry name" value="OmpR/PhoB-type_DNA-bd"/>
</dbReference>
<dbReference type="PANTHER" id="PTHR48111">
    <property type="entry name" value="REGULATOR OF RPOS"/>
    <property type="match status" value="1"/>
</dbReference>
<dbReference type="Gene3D" id="1.10.10.10">
    <property type="entry name" value="Winged helix-like DNA-binding domain superfamily/Winged helix DNA-binding domain"/>
    <property type="match status" value="1"/>
</dbReference>
<dbReference type="InterPro" id="IPR039420">
    <property type="entry name" value="WalR-like"/>
</dbReference>
<keyword evidence="3" id="KW-0805">Transcription regulation</keyword>
<dbReference type="STRING" id="150146.SAMN05443667_104112"/>
<keyword evidence="2" id="KW-0902">Two-component regulatory system</keyword>
<evidence type="ECO:0000256" key="4">
    <source>
        <dbReference type="ARBA" id="ARBA00023125"/>
    </source>
</evidence>
<dbReference type="AlphaFoldDB" id="A0A1H4AZ64"/>
<dbReference type="PANTHER" id="PTHR48111:SF22">
    <property type="entry name" value="REGULATOR OF RPOS"/>
    <property type="match status" value="1"/>
</dbReference>
<dbReference type="PROSITE" id="PS51755">
    <property type="entry name" value="OMPR_PHOB"/>
    <property type="match status" value="1"/>
</dbReference>
<reference evidence="11" key="1">
    <citation type="submission" date="2016-10" db="EMBL/GenBank/DDBJ databases">
        <authorList>
            <person name="Varghese N."/>
            <person name="Submissions S."/>
        </authorList>
    </citation>
    <scope>NUCLEOTIDE SEQUENCE [LARGE SCALE GENOMIC DNA]</scope>
    <source>
        <strain evidence="11">DSM 22376</strain>
    </source>
</reference>
<evidence type="ECO:0000259" key="9">
    <source>
        <dbReference type="PROSITE" id="PS51755"/>
    </source>
</evidence>
<dbReference type="EMBL" id="FNRD01000004">
    <property type="protein sequence ID" value="SEA41203.1"/>
    <property type="molecule type" value="Genomic_DNA"/>
</dbReference>
<dbReference type="SMART" id="SM00862">
    <property type="entry name" value="Trans_reg_C"/>
    <property type="match status" value="1"/>
</dbReference>
<evidence type="ECO:0000256" key="6">
    <source>
        <dbReference type="PROSITE-ProRule" id="PRU00169"/>
    </source>
</evidence>
<dbReference type="OrthoDB" id="9790442at2"/>
<dbReference type="PROSITE" id="PS50110">
    <property type="entry name" value="RESPONSE_REGULATORY"/>
    <property type="match status" value="1"/>
</dbReference>
<evidence type="ECO:0000256" key="2">
    <source>
        <dbReference type="ARBA" id="ARBA00023012"/>
    </source>
</evidence>
<keyword evidence="11" id="KW-1185">Reference proteome</keyword>
<keyword evidence="5" id="KW-0804">Transcription</keyword>
<keyword evidence="4 7" id="KW-0238">DNA-binding</keyword>
<keyword evidence="1 6" id="KW-0597">Phosphoprotein</keyword>
<protein>
    <submittedName>
        <fullName evidence="10">DNA-binding response regulator, OmpR family, contains REC and winged-helix (WHTH) domain</fullName>
    </submittedName>
</protein>
<feature type="DNA-binding region" description="OmpR/PhoB-type" evidence="7">
    <location>
        <begin position="124"/>
        <end position="224"/>
    </location>
</feature>
<dbReference type="Gene3D" id="3.40.50.2300">
    <property type="match status" value="1"/>
</dbReference>
<dbReference type="GO" id="GO:0000976">
    <property type="term" value="F:transcription cis-regulatory region binding"/>
    <property type="evidence" value="ECO:0007669"/>
    <property type="project" value="TreeGrafter"/>
</dbReference>
<dbReference type="SUPFAM" id="SSF52172">
    <property type="entry name" value="CheY-like"/>
    <property type="match status" value="1"/>
</dbReference>
<feature type="domain" description="Response regulatory" evidence="8">
    <location>
        <begin position="2"/>
        <end position="116"/>
    </location>
</feature>
<evidence type="ECO:0000313" key="11">
    <source>
        <dbReference type="Proteomes" id="UP000198951"/>
    </source>
</evidence>
<feature type="modified residue" description="4-aspartylphosphate" evidence="6">
    <location>
        <position position="51"/>
    </location>
</feature>
<proteinExistence type="predicted"/>